<evidence type="ECO:0000256" key="6">
    <source>
        <dbReference type="SAM" id="Phobius"/>
    </source>
</evidence>
<feature type="transmembrane region" description="Helical" evidence="6">
    <location>
        <begin position="211"/>
        <end position="234"/>
    </location>
</feature>
<evidence type="ECO:0000256" key="4">
    <source>
        <dbReference type="ARBA" id="ARBA00022989"/>
    </source>
</evidence>
<dbReference type="GO" id="GO:0022857">
    <property type="term" value="F:transmembrane transporter activity"/>
    <property type="evidence" value="ECO:0007669"/>
    <property type="project" value="InterPro"/>
</dbReference>
<keyword evidence="5 6" id="KW-0472">Membrane</keyword>
<dbReference type="InterPro" id="IPR020846">
    <property type="entry name" value="MFS_dom"/>
</dbReference>
<evidence type="ECO:0000313" key="9">
    <source>
        <dbReference type="Proteomes" id="UP000625210"/>
    </source>
</evidence>
<keyword evidence="9" id="KW-1185">Reference proteome</keyword>
<feature type="transmembrane region" description="Helical" evidence="6">
    <location>
        <begin position="12"/>
        <end position="31"/>
    </location>
</feature>
<dbReference type="GO" id="GO:0005886">
    <property type="term" value="C:plasma membrane"/>
    <property type="evidence" value="ECO:0007669"/>
    <property type="project" value="UniProtKB-SubCell"/>
</dbReference>
<gene>
    <name evidence="8" type="ORF">GCM10011571_06750</name>
</gene>
<evidence type="ECO:0000313" key="8">
    <source>
        <dbReference type="EMBL" id="GGE08145.1"/>
    </source>
</evidence>
<dbReference type="PROSITE" id="PS50850">
    <property type="entry name" value="MFS"/>
    <property type="match status" value="1"/>
</dbReference>
<dbReference type="PANTHER" id="PTHR23527">
    <property type="entry name" value="BLL3282 PROTEIN"/>
    <property type="match status" value="1"/>
</dbReference>
<feature type="transmembrane region" description="Helical" evidence="6">
    <location>
        <begin position="246"/>
        <end position="265"/>
    </location>
</feature>
<dbReference type="AlphaFoldDB" id="A0A8J2YA77"/>
<dbReference type="SUPFAM" id="SSF103473">
    <property type="entry name" value="MFS general substrate transporter"/>
    <property type="match status" value="1"/>
</dbReference>
<evidence type="ECO:0000259" key="7">
    <source>
        <dbReference type="PROSITE" id="PS50850"/>
    </source>
</evidence>
<dbReference type="InterPro" id="IPR052952">
    <property type="entry name" value="MFS-Transporter"/>
</dbReference>
<sequence length="269" mass="29717">MDGRWRMLWLAMWVQASATFVTYGVGPLAALWKKEMQLSAFQVGLLVSVIQIGPLLSMLAVGWMLDRYGERWLISGGSLLLGLFMWTCILASDYEMLLFFLLLTGVWYGTAQPGGSKVILQWFPERERGLAMGVRQAGIPIGGALAGMILPWAAEWRGVDMAVFLAGALAVSAGILFGWLYRSPVQETEAQTTARVQKDPKFQLPARLHPVLLAGIVLVSLQMVIVSHGMMFAAEELQIPRLTAGRLFSIALLSGMIGRMVLAWWSDRM</sequence>
<comment type="subcellular location">
    <subcellularLocation>
        <location evidence="1">Cell membrane</location>
        <topology evidence="1">Multi-pass membrane protein</topology>
    </subcellularLocation>
</comment>
<feature type="transmembrane region" description="Helical" evidence="6">
    <location>
        <begin position="134"/>
        <end position="154"/>
    </location>
</feature>
<keyword evidence="3 6" id="KW-0812">Transmembrane</keyword>
<name>A0A8J2YA77_9BACL</name>
<keyword evidence="4 6" id="KW-1133">Transmembrane helix</keyword>
<feature type="transmembrane region" description="Helical" evidence="6">
    <location>
        <begin position="161"/>
        <end position="181"/>
    </location>
</feature>
<dbReference type="Gene3D" id="1.20.1250.20">
    <property type="entry name" value="MFS general substrate transporter like domains"/>
    <property type="match status" value="1"/>
</dbReference>
<feature type="transmembrane region" description="Helical" evidence="6">
    <location>
        <begin position="71"/>
        <end position="90"/>
    </location>
</feature>
<reference evidence="8" key="1">
    <citation type="journal article" date="2014" name="Int. J. Syst. Evol. Microbiol.">
        <title>Complete genome sequence of Corynebacterium casei LMG S-19264T (=DSM 44701T), isolated from a smear-ripened cheese.</title>
        <authorList>
            <consortium name="US DOE Joint Genome Institute (JGI-PGF)"/>
            <person name="Walter F."/>
            <person name="Albersmeier A."/>
            <person name="Kalinowski J."/>
            <person name="Ruckert C."/>
        </authorList>
    </citation>
    <scope>NUCLEOTIDE SEQUENCE</scope>
    <source>
        <strain evidence="8">CGMCC 1.15179</strain>
    </source>
</reference>
<evidence type="ECO:0000256" key="3">
    <source>
        <dbReference type="ARBA" id="ARBA00022692"/>
    </source>
</evidence>
<reference evidence="8" key="2">
    <citation type="submission" date="2020-09" db="EMBL/GenBank/DDBJ databases">
        <authorList>
            <person name="Sun Q."/>
            <person name="Zhou Y."/>
        </authorList>
    </citation>
    <scope>NUCLEOTIDE SEQUENCE</scope>
    <source>
        <strain evidence="8">CGMCC 1.15179</strain>
    </source>
</reference>
<keyword evidence="2" id="KW-0813">Transport</keyword>
<protein>
    <recommendedName>
        <fullName evidence="7">Major facilitator superfamily (MFS) profile domain-containing protein</fullName>
    </recommendedName>
</protein>
<comment type="caution">
    <text evidence="8">The sequence shown here is derived from an EMBL/GenBank/DDBJ whole genome shotgun (WGS) entry which is preliminary data.</text>
</comment>
<dbReference type="InterPro" id="IPR036259">
    <property type="entry name" value="MFS_trans_sf"/>
</dbReference>
<feature type="domain" description="Major facilitator superfamily (MFS) profile" evidence="7">
    <location>
        <begin position="1"/>
        <end position="269"/>
    </location>
</feature>
<evidence type="ECO:0000256" key="1">
    <source>
        <dbReference type="ARBA" id="ARBA00004651"/>
    </source>
</evidence>
<dbReference type="RefSeq" id="WP_188646499.1">
    <property type="nucleotide sequence ID" value="NZ_BMHQ01000002.1"/>
</dbReference>
<dbReference type="Pfam" id="PF07690">
    <property type="entry name" value="MFS_1"/>
    <property type="match status" value="1"/>
</dbReference>
<evidence type="ECO:0000256" key="2">
    <source>
        <dbReference type="ARBA" id="ARBA00022448"/>
    </source>
</evidence>
<dbReference type="Proteomes" id="UP000625210">
    <property type="component" value="Unassembled WGS sequence"/>
</dbReference>
<dbReference type="EMBL" id="BMHQ01000002">
    <property type="protein sequence ID" value="GGE08145.1"/>
    <property type="molecule type" value="Genomic_DNA"/>
</dbReference>
<dbReference type="PANTHER" id="PTHR23527:SF1">
    <property type="entry name" value="BLL3282 PROTEIN"/>
    <property type="match status" value="1"/>
</dbReference>
<feature type="transmembrane region" description="Helical" evidence="6">
    <location>
        <begin position="97"/>
        <end position="114"/>
    </location>
</feature>
<dbReference type="InterPro" id="IPR011701">
    <property type="entry name" value="MFS"/>
</dbReference>
<organism evidence="8 9">
    <name type="scientific">Marinithermofilum abyssi</name>
    <dbReference type="NCBI Taxonomy" id="1571185"/>
    <lineage>
        <taxon>Bacteria</taxon>
        <taxon>Bacillati</taxon>
        <taxon>Bacillota</taxon>
        <taxon>Bacilli</taxon>
        <taxon>Bacillales</taxon>
        <taxon>Thermoactinomycetaceae</taxon>
        <taxon>Marinithermofilum</taxon>
    </lineage>
</organism>
<accession>A0A8J2YA77</accession>
<evidence type="ECO:0000256" key="5">
    <source>
        <dbReference type="ARBA" id="ARBA00023136"/>
    </source>
</evidence>
<feature type="transmembrane region" description="Helical" evidence="6">
    <location>
        <begin position="43"/>
        <end position="65"/>
    </location>
</feature>
<proteinExistence type="predicted"/>